<dbReference type="PANTHER" id="PTHR41286">
    <property type="entry name" value="HNH NUCLEASE YAJD-RELATED"/>
    <property type="match status" value="1"/>
</dbReference>
<evidence type="ECO:0000259" key="2">
    <source>
        <dbReference type="SMART" id="SM00507"/>
    </source>
</evidence>
<organism evidence="3">
    <name type="scientific">Xanthomonas phage MK21</name>
    <dbReference type="NCBI Taxonomy" id="3148942"/>
    <lineage>
        <taxon>Viruses</taxon>
        <taxon>Duplodnaviria</taxon>
        <taxon>Heunggongvirae</taxon>
        <taxon>Uroviricota</taxon>
        <taxon>Caudoviricetes</taxon>
    </lineage>
</organism>
<dbReference type="Gene3D" id="1.10.30.50">
    <property type="match status" value="1"/>
</dbReference>
<dbReference type="GO" id="GO:0004519">
    <property type="term" value="F:endonuclease activity"/>
    <property type="evidence" value="ECO:0007669"/>
    <property type="project" value="UniProtKB-KW"/>
</dbReference>
<dbReference type="SMART" id="SM00507">
    <property type="entry name" value="HNHc"/>
    <property type="match status" value="1"/>
</dbReference>
<reference evidence="3" key="1">
    <citation type="submission" date="2024-05" db="EMBL/GenBank/DDBJ databases">
        <authorList>
            <person name="Kwon M."/>
            <person name="Moon K."/>
        </authorList>
    </citation>
    <scope>NUCLEOTIDE SEQUENCE</scope>
</reference>
<protein>
    <submittedName>
        <fullName evidence="3">HNH endonuclease</fullName>
    </submittedName>
</protein>
<feature type="region of interest" description="Disordered" evidence="1">
    <location>
        <begin position="1"/>
        <end position="32"/>
    </location>
</feature>
<name>A0AAU8BVA2_9CAUD</name>
<feature type="domain" description="HNH nuclease" evidence="2">
    <location>
        <begin position="49"/>
        <end position="103"/>
    </location>
</feature>
<accession>A0AAU8BVA2</accession>
<dbReference type="PANTHER" id="PTHR41286:SF1">
    <property type="entry name" value="HNH NUCLEASE YAJD-RELATED"/>
    <property type="match status" value="1"/>
</dbReference>
<reference evidence="3" key="2">
    <citation type="submission" date="2024-06" db="EMBL/GenBank/DDBJ databases">
        <title>Novel bacteriophage MK21 infecting Xanthomonas citri.</title>
        <authorList>
            <person name="Song S.-H."/>
            <person name="Lee A.H."/>
            <person name="Choi K.-M."/>
            <person name="Oh D."/>
            <person name="Park J.-G."/>
        </authorList>
    </citation>
    <scope>NUCLEOTIDE SEQUENCE</scope>
</reference>
<proteinExistence type="predicted"/>
<dbReference type="EMBL" id="PP780467">
    <property type="protein sequence ID" value="XCD23606.1"/>
    <property type="molecule type" value="Genomic_DNA"/>
</dbReference>
<evidence type="ECO:0000256" key="1">
    <source>
        <dbReference type="SAM" id="MobiDB-lite"/>
    </source>
</evidence>
<keyword evidence="3" id="KW-0540">Nuclease</keyword>
<sequence>MSKGRLSTIPPRLSPAPKQLSGDPINSTSWRSAKTTAASRGYDARWREYRQRYLMQHPLCVYCEREGRTTAATVVDHILPHKGDMALFWKLDNHQSLCAWHHNSTKALEERKLGFR</sequence>
<evidence type="ECO:0000313" key="3">
    <source>
        <dbReference type="EMBL" id="XCD23606.1"/>
    </source>
</evidence>
<keyword evidence="3" id="KW-0378">Hydrolase</keyword>
<dbReference type="InterPro" id="IPR003615">
    <property type="entry name" value="HNH_nuc"/>
</dbReference>
<keyword evidence="3" id="KW-0255">Endonuclease</keyword>